<gene>
    <name evidence="2" type="ORF">J5U46_20850</name>
</gene>
<evidence type="ECO:0000256" key="1">
    <source>
        <dbReference type="SAM" id="Phobius"/>
    </source>
</evidence>
<name>A0AAW4JN30_9ACTN</name>
<proteinExistence type="predicted"/>
<sequence length="260" mass="28586">STRRESSAASDVYKRQDDDYLTHPRWHEVTHAAAGTHHLMTGETPPWLTVAAATMILTADTLHGEREPGEPDVDTPNERAFQALLAEYSGLLQLIDRKATVIATLVTFHITAVATIVGLLVARKGDVRLLVLVPLISSTLGLLVASQDRDARMAESYVETTLRPLVEEASGESRLWRWSEHLVHGRDAVVVAITRAVPLGVLFPGLAVLSLVATVPHMRSWLDWMGWSVGLLLTILLIVGWLEHGALLARRLLSLLRRTG</sequence>
<feature type="transmembrane region" description="Helical" evidence="1">
    <location>
        <begin position="99"/>
        <end position="121"/>
    </location>
</feature>
<keyword evidence="1" id="KW-1133">Transmembrane helix</keyword>
<dbReference type="AlphaFoldDB" id="A0AAW4JN30"/>
<evidence type="ECO:0000313" key="3">
    <source>
        <dbReference type="Proteomes" id="UP000669887"/>
    </source>
</evidence>
<dbReference type="Proteomes" id="UP000669887">
    <property type="component" value="Unassembled WGS sequence"/>
</dbReference>
<comment type="caution">
    <text evidence="2">The sequence shown here is derived from an EMBL/GenBank/DDBJ whole genome shotgun (WGS) entry which is preliminary data.</text>
</comment>
<feature type="non-terminal residue" evidence="2">
    <location>
        <position position="1"/>
    </location>
</feature>
<feature type="transmembrane region" description="Helical" evidence="1">
    <location>
        <begin position="224"/>
        <end position="249"/>
    </location>
</feature>
<dbReference type="EMBL" id="JAGFVQ010000045">
    <property type="protein sequence ID" value="MBO4142600.1"/>
    <property type="molecule type" value="Genomic_DNA"/>
</dbReference>
<feature type="transmembrane region" description="Helical" evidence="1">
    <location>
        <begin position="127"/>
        <end position="145"/>
    </location>
</feature>
<feature type="transmembrane region" description="Helical" evidence="1">
    <location>
        <begin position="188"/>
        <end position="212"/>
    </location>
</feature>
<organism evidence="2 3">
    <name type="scientific">Micromonospora tulbaghiae</name>
    <dbReference type="NCBI Taxonomy" id="479978"/>
    <lineage>
        <taxon>Bacteria</taxon>
        <taxon>Bacillati</taxon>
        <taxon>Actinomycetota</taxon>
        <taxon>Actinomycetes</taxon>
        <taxon>Micromonosporales</taxon>
        <taxon>Micromonosporaceae</taxon>
        <taxon>Micromonospora</taxon>
    </lineage>
</organism>
<reference evidence="2" key="1">
    <citation type="submission" date="2021-03" db="EMBL/GenBank/DDBJ databases">
        <title>X isolated from Micromonospora tulbaghiae.</title>
        <authorList>
            <person name="Stennett H.L."/>
        </authorList>
    </citation>
    <scope>NUCLEOTIDE SEQUENCE</scope>
    <source>
        <strain evidence="2">28M1-20</strain>
    </source>
</reference>
<keyword evidence="1" id="KW-0812">Transmembrane</keyword>
<keyword evidence="1" id="KW-0472">Membrane</keyword>
<accession>A0AAW4JN30</accession>
<dbReference type="RefSeq" id="WP_208577778.1">
    <property type="nucleotide sequence ID" value="NZ_JAGFVQ010000045.1"/>
</dbReference>
<evidence type="ECO:0000313" key="2">
    <source>
        <dbReference type="EMBL" id="MBO4142600.1"/>
    </source>
</evidence>
<protein>
    <submittedName>
        <fullName evidence="2">Uncharacterized protein</fullName>
    </submittedName>
</protein>